<name>A0A553PI67_TIGCA</name>
<dbReference type="Proteomes" id="UP000318571">
    <property type="component" value="Chromosome 5"/>
</dbReference>
<keyword evidence="2" id="KW-0677">Repeat</keyword>
<dbReference type="EMBL" id="VCGU01000004">
    <property type="protein sequence ID" value="TRY77382.1"/>
    <property type="molecule type" value="Genomic_DNA"/>
</dbReference>
<dbReference type="PANTHER" id="PTHR46260:SF3">
    <property type="entry name" value="RING-TYPE DOMAIN-CONTAINING PROTEIN"/>
    <property type="match status" value="1"/>
</dbReference>
<keyword evidence="4" id="KW-1185">Reference proteome</keyword>
<dbReference type="SUPFAM" id="SSF50965">
    <property type="entry name" value="Galactose oxidase, central domain"/>
    <property type="match status" value="1"/>
</dbReference>
<dbReference type="PANTHER" id="PTHR46260">
    <property type="entry name" value="RING-TYPE DOMAIN-CONTAINING PROTEIN"/>
    <property type="match status" value="1"/>
</dbReference>
<keyword evidence="1" id="KW-0880">Kelch repeat</keyword>
<dbReference type="InterPro" id="IPR011043">
    <property type="entry name" value="Gal_Oxase/kelch_b-propeller"/>
</dbReference>
<evidence type="ECO:0000256" key="1">
    <source>
        <dbReference type="ARBA" id="ARBA00022441"/>
    </source>
</evidence>
<evidence type="ECO:0008006" key="5">
    <source>
        <dbReference type="Google" id="ProtNLM"/>
    </source>
</evidence>
<comment type="caution">
    <text evidence="3">The sequence shown here is derived from an EMBL/GenBank/DDBJ whole genome shotgun (WGS) entry which is preliminary data.</text>
</comment>
<dbReference type="InterPro" id="IPR051746">
    <property type="entry name" value="Kelch_domain_containing_8"/>
</dbReference>
<evidence type="ECO:0000256" key="2">
    <source>
        <dbReference type="ARBA" id="ARBA00022737"/>
    </source>
</evidence>
<evidence type="ECO:0000313" key="3">
    <source>
        <dbReference type="EMBL" id="TRY77382.1"/>
    </source>
</evidence>
<sequence length="326" mass="36160">MQLGWVVLQGLGSGLGLLPSSYDDWSRLIIIGGKEDTVTNFKSTIEVIDLEDAKVCPSLPSLSQPIFYSGAEILGDKFLSIGGSNDFSIQSAEIQAYDPLYKNWTNFGTLPNPNSHFPTVKLEDHWILTLGGWEADAPSANTYQIFLNGSVSRGPDLPHTGYGIGATAIGKNYVFMVGAFTDNLRNAYILNWEQQTFEEQSPLTLNRRYAQCQPYRDKNNVLKILVVGGTTLSDPSGPTPADIFVWESKTWLPGPSLEDNHYHSRLVKYDGNLFLLGGSFGLSYNFVSMIYKFHSKNESWTIFPLSVPVPLREFAVVTAPREAIEC</sequence>
<dbReference type="SUPFAM" id="SSF117281">
    <property type="entry name" value="Kelch motif"/>
    <property type="match status" value="1"/>
</dbReference>
<reference evidence="3 4" key="1">
    <citation type="journal article" date="2018" name="Nat. Ecol. Evol.">
        <title>Genomic signatures of mitonuclear coevolution across populations of Tigriopus californicus.</title>
        <authorList>
            <person name="Barreto F.S."/>
            <person name="Watson E.T."/>
            <person name="Lima T.G."/>
            <person name="Willett C.S."/>
            <person name="Edmands S."/>
            <person name="Li W."/>
            <person name="Burton R.S."/>
        </authorList>
    </citation>
    <scope>NUCLEOTIDE SEQUENCE [LARGE SCALE GENOMIC DNA]</scope>
    <source>
        <strain evidence="3 4">San Diego</strain>
    </source>
</reference>
<proteinExistence type="predicted"/>
<dbReference type="AlphaFoldDB" id="A0A553PI67"/>
<accession>A0A553PI67</accession>
<dbReference type="InterPro" id="IPR015915">
    <property type="entry name" value="Kelch-typ_b-propeller"/>
</dbReference>
<gene>
    <name evidence="3" type="ORF">TCAL_07910</name>
</gene>
<protein>
    <recommendedName>
        <fullName evidence="5">Galactose oxidase</fullName>
    </recommendedName>
</protein>
<organism evidence="3 4">
    <name type="scientific">Tigriopus californicus</name>
    <name type="common">Marine copepod</name>
    <dbReference type="NCBI Taxonomy" id="6832"/>
    <lineage>
        <taxon>Eukaryota</taxon>
        <taxon>Metazoa</taxon>
        <taxon>Ecdysozoa</taxon>
        <taxon>Arthropoda</taxon>
        <taxon>Crustacea</taxon>
        <taxon>Multicrustacea</taxon>
        <taxon>Hexanauplia</taxon>
        <taxon>Copepoda</taxon>
        <taxon>Harpacticoida</taxon>
        <taxon>Harpacticidae</taxon>
        <taxon>Tigriopus</taxon>
    </lineage>
</organism>
<dbReference type="Gene3D" id="2.120.10.80">
    <property type="entry name" value="Kelch-type beta propeller"/>
    <property type="match status" value="1"/>
</dbReference>
<evidence type="ECO:0000313" key="4">
    <source>
        <dbReference type="Proteomes" id="UP000318571"/>
    </source>
</evidence>